<evidence type="ECO:0000313" key="3">
    <source>
        <dbReference type="Proteomes" id="UP000034516"/>
    </source>
</evidence>
<sequence length="488" mass="56287">MKVNTLLIGVGYHAKRIYLPYIKSSEFCNLVACWDLASQKEKIEDFLGRIGVASPCYYTKNNSISDTLNKEESSYLNETIKRHKIEAVIIATEPLAHFKYAKWALDSNLHILLDKPISTGVDVSTSVNKANKLFKDYTKLAELYIEKNKKQNLVFSIQAQRRFHVGFQMIRQKIIEMAEISDCPVTFIQTFHSDGQWTFPNEFISQAYHPYNQGYGKMSHSGFHSLDIAIWLVEASLKADKKWDNLKLETTFIRPRDIFAQFSKKDYLKIFPDMKWNSNIEQGIRKVTGEVDAFTHISFLNGGNIITSINCNSLHNSFSRRGWFDSTGRDLYKGNGRVRQESYIIEQGPFQSIIINSLQSEEVQKGNLHPYEVGGEYHFDIHIFRNKTMFPELQTYEYLNMRSLSPVNDLGYSRGHQEDARRNCIMDFYKSIIKHVPPENQGSNILYHGLTAQILSSIYVSAAKQYIGRSGMVNGKIKFRFNNKSYVQ</sequence>
<dbReference type="GO" id="GO:0000166">
    <property type="term" value="F:nucleotide binding"/>
    <property type="evidence" value="ECO:0007669"/>
    <property type="project" value="InterPro"/>
</dbReference>
<reference evidence="2 3" key="1">
    <citation type="journal article" date="2015" name="Nature">
        <title>rRNA introns, odd ribosomes, and small enigmatic genomes across a large radiation of phyla.</title>
        <authorList>
            <person name="Brown C.T."/>
            <person name="Hug L.A."/>
            <person name="Thomas B.C."/>
            <person name="Sharon I."/>
            <person name="Castelle C.J."/>
            <person name="Singh A."/>
            <person name="Wilkins M.J."/>
            <person name="Williams K.H."/>
            <person name="Banfield J.F."/>
        </authorList>
    </citation>
    <scope>NUCLEOTIDE SEQUENCE [LARGE SCALE GENOMIC DNA]</scope>
</reference>
<proteinExistence type="predicted"/>
<comment type="caution">
    <text evidence="2">The sequence shown here is derived from an EMBL/GenBank/DDBJ whole genome shotgun (WGS) entry which is preliminary data.</text>
</comment>
<dbReference type="Gene3D" id="3.40.50.720">
    <property type="entry name" value="NAD(P)-binding Rossmann-like Domain"/>
    <property type="match status" value="1"/>
</dbReference>
<gene>
    <name evidence="2" type="ORF">UV02_C0011G0023</name>
</gene>
<feature type="domain" description="Gfo/Idh/MocA-like oxidoreductase N-terminal" evidence="1">
    <location>
        <begin position="4"/>
        <end position="129"/>
    </location>
</feature>
<dbReference type="InterPro" id="IPR000683">
    <property type="entry name" value="Gfo/Idh/MocA-like_OxRdtase_N"/>
</dbReference>
<protein>
    <recommendedName>
        <fullName evidence="1">Gfo/Idh/MocA-like oxidoreductase N-terminal domain-containing protein</fullName>
    </recommendedName>
</protein>
<evidence type="ECO:0000259" key="1">
    <source>
        <dbReference type="Pfam" id="PF01408"/>
    </source>
</evidence>
<dbReference type="SUPFAM" id="SSF51735">
    <property type="entry name" value="NAD(P)-binding Rossmann-fold domains"/>
    <property type="match status" value="1"/>
</dbReference>
<dbReference type="PANTHER" id="PTHR43377:SF1">
    <property type="entry name" value="BILIVERDIN REDUCTASE A"/>
    <property type="match status" value="1"/>
</dbReference>
<organism evidence="2 3">
    <name type="scientific">Candidatus Kuenenbacteria bacterium GW2011_GWA2_42_15</name>
    <dbReference type="NCBI Taxonomy" id="1618677"/>
    <lineage>
        <taxon>Bacteria</taxon>
        <taxon>Candidatus Kueneniibacteriota</taxon>
    </lineage>
</organism>
<dbReference type="InterPro" id="IPR051450">
    <property type="entry name" value="Gfo/Idh/MocA_Oxidoreductases"/>
</dbReference>
<accession>A0A0G0Z1B5</accession>
<dbReference type="InterPro" id="IPR036291">
    <property type="entry name" value="NAD(P)-bd_dom_sf"/>
</dbReference>
<dbReference type="Pfam" id="PF01408">
    <property type="entry name" value="GFO_IDH_MocA"/>
    <property type="match status" value="1"/>
</dbReference>
<dbReference type="AlphaFoldDB" id="A0A0G0Z1B5"/>
<dbReference type="EMBL" id="LCCW01000011">
    <property type="protein sequence ID" value="KKS42575.1"/>
    <property type="molecule type" value="Genomic_DNA"/>
</dbReference>
<dbReference type="PATRIC" id="fig|1618677.3.peg.228"/>
<evidence type="ECO:0000313" key="2">
    <source>
        <dbReference type="EMBL" id="KKS42575.1"/>
    </source>
</evidence>
<dbReference type="Proteomes" id="UP000034516">
    <property type="component" value="Unassembled WGS sequence"/>
</dbReference>
<dbReference type="PANTHER" id="PTHR43377">
    <property type="entry name" value="BILIVERDIN REDUCTASE A"/>
    <property type="match status" value="1"/>
</dbReference>
<name>A0A0G0Z1B5_9BACT</name>